<proteinExistence type="predicted"/>
<feature type="region of interest" description="Disordered" evidence="1">
    <location>
        <begin position="213"/>
        <end position="254"/>
    </location>
</feature>
<evidence type="ECO:0000313" key="3">
    <source>
        <dbReference type="Proteomes" id="UP000294593"/>
    </source>
</evidence>
<feature type="compositionally biased region" description="Basic and acidic residues" evidence="1">
    <location>
        <begin position="229"/>
        <end position="254"/>
    </location>
</feature>
<name>A0A4R6RP16_9BURK</name>
<gene>
    <name evidence="2" type="ORF">EV672_101640</name>
</gene>
<dbReference type="OrthoDB" id="9150174at2"/>
<protein>
    <submittedName>
        <fullName evidence="2">Uncharacterized protein</fullName>
    </submittedName>
</protein>
<dbReference type="RefSeq" id="WP_133606125.1">
    <property type="nucleotide sequence ID" value="NZ_SNXW01000001.1"/>
</dbReference>
<dbReference type="Proteomes" id="UP000294593">
    <property type="component" value="Unassembled WGS sequence"/>
</dbReference>
<dbReference type="AlphaFoldDB" id="A0A4R6RP16"/>
<accession>A0A4R6RP16</accession>
<sequence length="254" mass="28055">MDVYLDRTVELGQQRPYGPPDFGIELGDHVFHVAEPGSACRTLPVRLSAAVYCGMTDVLYFVAQPLDEALAARWVQLADLLHGPLGELPRLAFDPERIERIAQANAEAAIGPEHARLRGLSVTSGTDGRQHLQRDPLAQPRLLSGVRSHDQQVRLTAANAQGLPTAELSVSLDELTPDARQTALEWMSARHAALADIDALHALQPALRAISRARRQRKERGNPDTVTHTIREHRARAHEDLSRLLDSLREPSQD</sequence>
<evidence type="ECO:0000256" key="1">
    <source>
        <dbReference type="SAM" id="MobiDB-lite"/>
    </source>
</evidence>
<reference evidence="2 3" key="1">
    <citation type="submission" date="2019-03" db="EMBL/GenBank/DDBJ databases">
        <title>Genomic Encyclopedia of Type Strains, Phase IV (KMG-IV): sequencing the most valuable type-strain genomes for metagenomic binning, comparative biology and taxonomic classification.</title>
        <authorList>
            <person name="Goeker M."/>
        </authorList>
    </citation>
    <scope>NUCLEOTIDE SEQUENCE [LARGE SCALE GENOMIC DNA]</scope>
    <source>
        <strain evidence="2 3">DSM 11901</strain>
    </source>
</reference>
<dbReference type="EMBL" id="SNXW01000001">
    <property type="protein sequence ID" value="TDP88489.1"/>
    <property type="molecule type" value="Genomic_DNA"/>
</dbReference>
<keyword evidence="3" id="KW-1185">Reference proteome</keyword>
<organism evidence="2 3">
    <name type="scientific">Aquabacterium commune</name>
    <dbReference type="NCBI Taxonomy" id="70586"/>
    <lineage>
        <taxon>Bacteria</taxon>
        <taxon>Pseudomonadati</taxon>
        <taxon>Pseudomonadota</taxon>
        <taxon>Betaproteobacteria</taxon>
        <taxon>Burkholderiales</taxon>
        <taxon>Aquabacterium</taxon>
    </lineage>
</organism>
<comment type="caution">
    <text evidence="2">The sequence shown here is derived from an EMBL/GenBank/DDBJ whole genome shotgun (WGS) entry which is preliminary data.</text>
</comment>
<evidence type="ECO:0000313" key="2">
    <source>
        <dbReference type="EMBL" id="TDP88489.1"/>
    </source>
</evidence>